<dbReference type="AlphaFoldDB" id="A0A6A6V9R5"/>
<reference evidence="2" key="1">
    <citation type="journal article" date="2020" name="Stud. Mycol.">
        <title>101 Dothideomycetes genomes: a test case for predicting lifestyles and emergence of pathogens.</title>
        <authorList>
            <person name="Haridas S."/>
            <person name="Albert R."/>
            <person name="Binder M."/>
            <person name="Bloem J."/>
            <person name="Labutti K."/>
            <person name="Salamov A."/>
            <person name="Andreopoulos B."/>
            <person name="Baker S."/>
            <person name="Barry K."/>
            <person name="Bills G."/>
            <person name="Bluhm B."/>
            <person name="Cannon C."/>
            <person name="Castanera R."/>
            <person name="Culley D."/>
            <person name="Daum C."/>
            <person name="Ezra D."/>
            <person name="Gonzalez J."/>
            <person name="Henrissat B."/>
            <person name="Kuo A."/>
            <person name="Liang C."/>
            <person name="Lipzen A."/>
            <person name="Lutzoni F."/>
            <person name="Magnuson J."/>
            <person name="Mondo S."/>
            <person name="Nolan M."/>
            <person name="Ohm R."/>
            <person name="Pangilinan J."/>
            <person name="Park H.-J."/>
            <person name="Ramirez L."/>
            <person name="Alfaro M."/>
            <person name="Sun H."/>
            <person name="Tritt A."/>
            <person name="Yoshinaga Y."/>
            <person name="Zwiers L.-H."/>
            <person name="Turgeon B."/>
            <person name="Goodwin S."/>
            <person name="Spatafora J."/>
            <person name="Crous P."/>
            <person name="Grigoriev I."/>
        </authorList>
    </citation>
    <scope>NUCLEOTIDE SEQUENCE</scope>
    <source>
        <strain evidence="2">CBS 119925</strain>
    </source>
</reference>
<evidence type="ECO:0000313" key="3">
    <source>
        <dbReference type="Proteomes" id="UP000799440"/>
    </source>
</evidence>
<keyword evidence="1" id="KW-0472">Membrane</keyword>
<dbReference type="EMBL" id="MU006573">
    <property type="protein sequence ID" value="KAF2747358.1"/>
    <property type="molecule type" value="Genomic_DNA"/>
</dbReference>
<dbReference type="PANTHER" id="PTHR33927">
    <property type="entry name" value="TRANSMEMBRANE PROTEIN"/>
    <property type="match status" value="1"/>
</dbReference>
<dbReference type="Proteomes" id="UP000799440">
    <property type="component" value="Unassembled WGS sequence"/>
</dbReference>
<dbReference type="Gene3D" id="3.40.50.80">
    <property type="entry name" value="Nucleotide-binding domain of ferredoxin-NADP reductase (FNR) module"/>
    <property type="match status" value="1"/>
</dbReference>
<name>A0A6A6V9R5_9PLEO</name>
<organism evidence="2 3">
    <name type="scientific">Sporormia fimetaria CBS 119925</name>
    <dbReference type="NCBI Taxonomy" id="1340428"/>
    <lineage>
        <taxon>Eukaryota</taxon>
        <taxon>Fungi</taxon>
        <taxon>Dikarya</taxon>
        <taxon>Ascomycota</taxon>
        <taxon>Pezizomycotina</taxon>
        <taxon>Dothideomycetes</taxon>
        <taxon>Pleosporomycetidae</taxon>
        <taxon>Pleosporales</taxon>
        <taxon>Sporormiaceae</taxon>
        <taxon>Sporormia</taxon>
    </lineage>
</organism>
<accession>A0A6A6V9R5</accession>
<evidence type="ECO:0000313" key="2">
    <source>
        <dbReference type="EMBL" id="KAF2747358.1"/>
    </source>
</evidence>
<sequence>MDPHGSERDAISTDIESPYRISYDIEKLDAIAISAQKENRPVSLCVPESSSLVDQHSRALAIVRILMTPYQVLFLVVVGVNMSVLIVFACMRDDGHNAEQSLNAVAANIFLAVVIRQEVFLNVLFNIFTAAPRHWPFVIRKHLANIHHFGGVHSGCAISAVAWYMEYTYYATLRVRALEPKHREIHILDISACCAVLALLLATIITAQPSIRRRFHNLFEHVHRFAGWLTLAALWLHITCTFILSPKAKLINSAAFYLLILTTPLFVIQWLRIRKVPITVISKTSHEIHLSYPYKNMPPTMTQRFSTNPLLEWHGFATIPGPKDAQGNTDTVRLGIAAAGDWTKKLIENPPQYLWIRDPPTSNFLKGVKMFDRVLFIATGAGIAPMLSVLKTLAQNEPSAEAVPRDLGVVDVEKAQARRIVRVLWSTRDPLGEENEETVRCIQAVDPQAELFDTRTGRPDLVEEGKRVVSECGIEAVFVVSSRPTTKMIVNSVRRGTWGSGVAAYGAIFDS</sequence>
<dbReference type="PANTHER" id="PTHR33927:SF5">
    <property type="entry name" value="ENZYME, PUTATIVE (AFU_ORTHOLOGUE AFUA_8G01222)-RELATED"/>
    <property type="match status" value="1"/>
</dbReference>
<feature type="transmembrane region" description="Helical" evidence="1">
    <location>
        <begin position="225"/>
        <end position="244"/>
    </location>
</feature>
<feature type="transmembrane region" description="Helical" evidence="1">
    <location>
        <begin position="109"/>
        <end position="131"/>
    </location>
</feature>
<proteinExistence type="predicted"/>
<dbReference type="OrthoDB" id="3142841at2759"/>
<feature type="transmembrane region" description="Helical" evidence="1">
    <location>
        <begin position="72"/>
        <end position="89"/>
    </location>
</feature>
<keyword evidence="1" id="KW-0812">Transmembrane</keyword>
<keyword evidence="3" id="KW-1185">Reference proteome</keyword>
<feature type="transmembrane region" description="Helical" evidence="1">
    <location>
        <begin position="143"/>
        <end position="165"/>
    </location>
</feature>
<keyword evidence="1" id="KW-1133">Transmembrane helix</keyword>
<gene>
    <name evidence="2" type="ORF">M011DRAFT_458629</name>
</gene>
<dbReference type="SUPFAM" id="SSF52343">
    <property type="entry name" value="Ferredoxin reductase-like, C-terminal NADP-linked domain"/>
    <property type="match status" value="1"/>
</dbReference>
<evidence type="ECO:0000256" key="1">
    <source>
        <dbReference type="SAM" id="Phobius"/>
    </source>
</evidence>
<protein>
    <recommendedName>
        <fullName evidence="4">FAD-binding FR-type domain-containing protein</fullName>
    </recommendedName>
</protein>
<dbReference type="InterPro" id="IPR052979">
    <property type="entry name" value="Adenylate-forming_domain"/>
</dbReference>
<feature type="transmembrane region" description="Helical" evidence="1">
    <location>
        <begin position="185"/>
        <end position="205"/>
    </location>
</feature>
<feature type="transmembrane region" description="Helical" evidence="1">
    <location>
        <begin position="250"/>
        <end position="271"/>
    </location>
</feature>
<evidence type="ECO:0008006" key="4">
    <source>
        <dbReference type="Google" id="ProtNLM"/>
    </source>
</evidence>
<dbReference type="InterPro" id="IPR039261">
    <property type="entry name" value="FNR_nucleotide-bd"/>
</dbReference>